<evidence type="ECO:0000313" key="3">
    <source>
        <dbReference type="Proteomes" id="UP000250321"/>
    </source>
</evidence>
<feature type="coiled-coil region" evidence="1">
    <location>
        <begin position="421"/>
        <end position="453"/>
    </location>
</feature>
<dbReference type="Proteomes" id="UP000250321">
    <property type="component" value="Unassembled WGS sequence"/>
</dbReference>
<dbReference type="STRING" id="2094558.A0A314Y2N6"/>
<proteinExistence type="predicted"/>
<sequence length="483" mass="54547">MYSRFLASIAQRVNDAQENDAEISFPSTSVDQFPDHWRIGLEVISETILTPQENRCWEVVSVVLDCVLAVPHEFGLNNVIGSICSAIKSSSCNAPKIAWRLPSDKWLLILLTKGVHSLKECEVPLADLFYTMLAHPEHEQRSIALKLLRKLVGHDLSGGTALQSSMFYKNVSPGFVTSVPELIISYLVSNCIPFAERRLLQSFLAAADSVLGLGELACPNCEGQLLRLSLALIAGACLYCLDEDISLIPQNVWKNIETLASSKPDGRSGDVEKRTCQVLCRLKSEGEEAKEVLREVLTSSSSKQSDPDFESTRESVLQVLASLTSAKSYFDIFSNKIDQEVMELEESELEWDILQKEHALHESPIKDGHQILSLSSPVEDDARLKQIKDCIHSLEKSKLHEDIVARRQKKLLMRRARQKCFEEAALREAELLQELERELRQNLEMEKERQARESFSVNWNRLRQEYDHHDATFPLPTAGDPFM</sequence>
<comment type="caution">
    <text evidence="2">The sequence shown here is derived from an EMBL/GenBank/DDBJ whole genome shotgun (WGS) entry which is preliminary data.</text>
</comment>
<dbReference type="PANTHER" id="PTHR35833:SF1">
    <property type="entry name" value="GALACTOSE-BINDING DOMAIN-CONTAINING PROTEIN"/>
    <property type="match status" value="1"/>
</dbReference>
<accession>A0A314Y2N6</accession>
<gene>
    <name evidence="2" type="ORF">Pyn_24751</name>
</gene>
<protein>
    <submittedName>
        <fullName evidence="2">Uncharacterized protein</fullName>
    </submittedName>
</protein>
<keyword evidence="3" id="KW-1185">Reference proteome</keyword>
<dbReference type="EMBL" id="PJQY01001690">
    <property type="protein sequence ID" value="PQQ00543.1"/>
    <property type="molecule type" value="Genomic_DNA"/>
</dbReference>
<evidence type="ECO:0000256" key="1">
    <source>
        <dbReference type="SAM" id="Coils"/>
    </source>
</evidence>
<keyword evidence="1" id="KW-0175">Coiled coil</keyword>
<dbReference type="OrthoDB" id="1739806at2759"/>
<name>A0A314Y2N6_PRUYE</name>
<dbReference type="AlphaFoldDB" id="A0A314Y2N6"/>
<dbReference type="PANTHER" id="PTHR35833">
    <property type="entry name" value="GALACTOSE-BINDING DOMAIN-LIKE, ARMADILLO-TYPE FOLD PROTEIN-RELATED"/>
    <property type="match status" value="1"/>
</dbReference>
<organism evidence="2 3">
    <name type="scientific">Prunus yedoensis var. nudiflora</name>
    <dbReference type="NCBI Taxonomy" id="2094558"/>
    <lineage>
        <taxon>Eukaryota</taxon>
        <taxon>Viridiplantae</taxon>
        <taxon>Streptophyta</taxon>
        <taxon>Embryophyta</taxon>
        <taxon>Tracheophyta</taxon>
        <taxon>Spermatophyta</taxon>
        <taxon>Magnoliopsida</taxon>
        <taxon>eudicotyledons</taxon>
        <taxon>Gunneridae</taxon>
        <taxon>Pentapetalae</taxon>
        <taxon>rosids</taxon>
        <taxon>fabids</taxon>
        <taxon>Rosales</taxon>
        <taxon>Rosaceae</taxon>
        <taxon>Amygdaloideae</taxon>
        <taxon>Amygdaleae</taxon>
        <taxon>Prunus</taxon>
    </lineage>
</organism>
<reference evidence="2 3" key="1">
    <citation type="submission" date="2018-02" db="EMBL/GenBank/DDBJ databases">
        <title>Draft genome of wild Prunus yedoensis var. nudiflora.</title>
        <authorList>
            <person name="Baek S."/>
            <person name="Kim J.-H."/>
            <person name="Choi K."/>
            <person name="Kim G.-B."/>
            <person name="Cho A."/>
            <person name="Jang H."/>
            <person name="Shin C.-H."/>
            <person name="Yu H.-J."/>
            <person name="Mun J.-H."/>
        </authorList>
    </citation>
    <scope>NUCLEOTIDE SEQUENCE [LARGE SCALE GENOMIC DNA]</scope>
    <source>
        <strain evidence="3">cv. Jeju island</strain>
        <tissue evidence="2">Leaf</tissue>
    </source>
</reference>
<evidence type="ECO:0000313" key="2">
    <source>
        <dbReference type="EMBL" id="PQQ00543.1"/>
    </source>
</evidence>